<reference evidence="2 3" key="1">
    <citation type="submission" date="2020-07" db="EMBL/GenBank/DDBJ databases">
        <authorList>
            <person name="Criscuolo A."/>
        </authorList>
    </citation>
    <scope>NUCLEOTIDE SEQUENCE [LARGE SCALE GENOMIC DNA]</scope>
    <source>
        <strain evidence="3">CIP 111030</strain>
    </source>
</reference>
<keyword evidence="1" id="KW-0963">Cytoplasm</keyword>
<evidence type="ECO:0000313" key="2">
    <source>
        <dbReference type="EMBL" id="CAD2075846.1"/>
    </source>
</evidence>
<proteinExistence type="predicted"/>
<gene>
    <name evidence="2" type="ORF">JEOSCH030_00920</name>
</gene>
<sequence length="95" mass="11432">MNIMITKRIGLYIYFKQNKFIRQLRRYGNVVYVNTKQKYMLVYINDSDLEKTLEHLSKLKYVTNVLESEYRNIKTEYKKFDEGTSPSFEATEAVE</sequence>
<dbReference type="AlphaFoldDB" id="A0A6V7RDQ5"/>
<dbReference type="EMBL" id="CAJEWE010000010">
    <property type="protein sequence ID" value="CAD2075846.1"/>
    <property type="molecule type" value="Genomic_DNA"/>
</dbReference>
<keyword evidence="3" id="KW-1185">Reference proteome</keyword>
<dbReference type="Pfam" id="PF09902">
    <property type="entry name" value="DUF2129"/>
    <property type="match status" value="1"/>
</dbReference>
<evidence type="ECO:0000313" key="3">
    <source>
        <dbReference type="Proteomes" id="UP000521032"/>
    </source>
</evidence>
<dbReference type="Proteomes" id="UP000521032">
    <property type="component" value="Unassembled WGS sequence"/>
</dbReference>
<dbReference type="InterPro" id="IPR016979">
    <property type="entry name" value="DUF2129"/>
</dbReference>
<evidence type="ECO:0000256" key="1">
    <source>
        <dbReference type="ARBA" id="ARBA00022490"/>
    </source>
</evidence>
<name>A0A6V7RDQ5_9BACL</name>
<comment type="caution">
    <text evidence="2">The sequence shown here is derived from an EMBL/GenBank/DDBJ whole genome shotgun (WGS) entry which is preliminary data.</text>
</comment>
<organism evidence="2 3">
    <name type="scientific">Phocicoccus schoeneichii</name>
    <dbReference type="NCBI Taxonomy" id="1812261"/>
    <lineage>
        <taxon>Bacteria</taxon>
        <taxon>Bacillati</taxon>
        <taxon>Bacillota</taxon>
        <taxon>Bacilli</taxon>
        <taxon>Bacillales</taxon>
        <taxon>Salinicoccaceae</taxon>
        <taxon>Phocicoccus</taxon>
    </lineage>
</organism>
<accession>A0A6V7RDQ5</accession>
<protein>
    <submittedName>
        <fullName evidence="2">Uncharacterized protein</fullName>
    </submittedName>
</protein>